<proteinExistence type="predicted"/>
<accession>A0ABP4KQT8</accession>
<gene>
    <name evidence="1" type="ORF">GCM10009827_018940</name>
</gene>
<keyword evidence="2" id="KW-1185">Reference proteome</keyword>
<dbReference type="Proteomes" id="UP001501470">
    <property type="component" value="Unassembled WGS sequence"/>
</dbReference>
<dbReference type="EMBL" id="BAAAQD010000002">
    <property type="protein sequence ID" value="GAA1505539.1"/>
    <property type="molecule type" value="Genomic_DNA"/>
</dbReference>
<comment type="caution">
    <text evidence="1">The sequence shown here is derived from an EMBL/GenBank/DDBJ whole genome shotgun (WGS) entry which is preliminary data.</text>
</comment>
<name>A0ABP4KQT8_9ACTN</name>
<organism evidence="1 2">
    <name type="scientific">Dactylosporangium maewongense</name>
    <dbReference type="NCBI Taxonomy" id="634393"/>
    <lineage>
        <taxon>Bacteria</taxon>
        <taxon>Bacillati</taxon>
        <taxon>Actinomycetota</taxon>
        <taxon>Actinomycetes</taxon>
        <taxon>Micromonosporales</taxon>
        <taxon>Micromonosporaceae</taxon>
        <taxon>Dactylosporangium</taxon>
    </lineage>
</organism>
<protein>
    <submittedName>
        <fullName evidence="1">Uncharacterized protein</fullName>
    </submittedName>
</protein>
<sequence length="129" mass="14463">MTVTADRVQVDGSDGAELLYEIAVTLLPLIGRCVELSAGELVSRHGNRLDDPEDRRLVIADIARRWERLGYADRASFGRDWRAAVAAFTVDYVDTVELDAPASGEYEQWGHEATMALVWRQHAEHLRSP</sequence>
<dbReference type="RefSeq" id="WP_344501401.1">
    <property type="nucleotide sequence ID" value="NZ_BAAAQD010000002.1"/>
</dbReference>
<evidence type="ECO:0000313" key="1">
    <source>
        <dbReference type="EMBL" id="GAA1505539.1"/>
    </source>
</evidence>
<evidence type="ECO:0000313" key="2">
    <source>
        <dbReference type="Proteomes" id="UP001501470"/>
    </source>
</evidence>
<reference evidence="2" key="1">
    <citation type="journal article" date="2019" name="Int. J. Syst. Evol. Microbiol.">
        <title>The Global Catalogue of Microorganisms (GCM) 10K type strain sequencing project: providing services to taxonomists for standard genome sequencing and annotation.</title>
        <authorList>
            <consortium name="The Broad Institute Genomics Platform"/>
            <consortium name="The Broad Institute Genome Sequencing Center for Infectious Disease"/>
            <person name="Wu L."/>
            <person name="Ma J."/>
        </authorList>
    </citation>
    <scope>NUCLEOTIDE SEQUENCE [LARGE SCALE GENOMIC DNA]</scope>
    <source>
        <strain evidence="2">JCM 15933</strain>
    </source>
</reference>